<feature type="transmembrane region" description="Helical" evidence="8">
    <location>
        <begin position="283"/>
        <end position="311"/>
    </location>
</feature>
<protein>
    <submittedName>
        <fullName evidence="11">ABC transporter permease</fullName>
    </submittedName>
</protein>
<dbReference type="PANTHER" id="PTHR30572">
    <property type="entry name" value="MEMBRANE COMPONENT OF TRANSPORTER-RELATED"/>
    <property type="match status" value="1"/>
</dbReference>
<evidence type="ECO:0000256" key="2">
    <source>
        <dbReference type="ARBA" id="ARBA00022475"/>
    </source>
</evidence>
<dbReference type="GO" id="GO:0005886">
    <property type="term" value="C:plasma membrane"/>
    <property type="evidence" value="ECO:0007669"/>
    <property type="project" value="UniProtKB-SubCell"/>
</dbReference>
<dbReference type="InterPro" id="IPR025857">
    <property type="entry name" value="MacB_PCD"/>
</dbReference>
<dbReference type="InterPro" id="IPR003838">
    <property type="entry name" value="ABC3_permease_C"/>
</dbReference>
<evidence type="ECO:0000256" key="4">
    <source>
        <dbReference type="ARBA" id="ARBA00022989"/>
    </source>
</evidence>
<evidence type="ECO:0000313" key="12">
    <source>
        <dbReference type="Proteomes" id="UP000886865"/>
    </source>
</evidence>
<sequence length="409" mass="43875">MIDFSSTLKISLRSLKVNKMRSVLTSLGIIIGVAAVIIMLSIGEGAKQRITQDIESMGSNILMVMSGSTTSGGVRMGSGSSPTLTLKDADAIVKNCPSVKIAAPTVNGVQQIVYSNQNWSTSVYGITPEYMEVQLWEIESGRGLTRDDVKNNTKSALIGSTVAQNLFGDVNPVNKVIRIGGLPFKVVGLLKEKGQNGMGQDKDDTVLVPVTTAQKKLFGTAFPGTVKFINIQAKDSESLTSAEEEIKELLRERHRIGKNDEDDFTIRNFTQMLETVKQASNTMALLLGAIASVSLLVGGIGIMNIMLVSVTERTKEIGIRMAIGAKAMDIRIQFLVEALVLSLIGGLIGVISGVIIAKLIGTFSDMKVAITLMPILVSFGFSGLVGMAFGYYPAYKASLLNPIDALRYE</sequence>
<keyword evidence="7" id="KW-0175">Coiled coil</keyword>
<feature type="transmembrane region" description="Helical" evidence="8">
    <location>
        <begin position="368"/>
        <end position="392"/>
    </location>
</feature>
<dbReference type="Pfam" id="PF12704">
    <property type="entry name" value="MacB_PCD"/>
    <property type="match status" value="1"/>
</dbReference>
<proteinExistence type="inferred from homology"/>
<evidence type="ECO:0000259" key="9">
    <source>
        <dbReference type="Pfam" id="PF02687"/>
    </source>
</evidence>
<keyword evidence="4 8" id="KW-1133">Transmembrane helix</keyword>
<evidence type="ECO:0000256" key="5">
    <source>
        <dbReference type="ARBA" id="ARBA00023136"/>
    </source>
</evidence>
<evidence type="ECO:0000256" key="7">
    <source>
        <dbReference type="SAM" id="Coils"/>
    </source>
</evidence>
<comment type="subcellular location">
    <subcellularLocation>
        <location evidence="1">Cell membrane</location>
        <topology evidence="1">Multi-pass membrane protein</topology>
    </subcellularLocation>
</comment>
<keyword evidence="3 8" id="KW-0812">Transmembrane</keyword>
<evidence type="ECO:0000256" key="1">
    <source>
        <dbReference type="ARBA" id="ARBA00004651"/>
    </source>
</evidence>
<feature type="domain" description="MacB-like periplasmic core" evidence="10">
    <location>
        <begin position="22"/>
        <end position="248"/>
    </location>
</feature>
<dbReference type="AlphaFoldDB" id="A0A9D1FL06"/>
<feature type="coiled-coil region" evidence="7">
    <location>
        <begin position="232"/>
        <end position="259"/>
    </location>
</feature>
<feature type="transmembrane region" description="Helical" evidence="8">
    <location>
        <begin position="21"/>
        <end position="42"/>
    </location>
</feature>
<dbReference type="PANTHER" id="PTHR30572:SF4">
    <property type="entry name" value="ABC TRANSPORTER PERMEASE YTRF"/>
    <property type="match status" value="1"/>
</dbReference>
<comment type="caution">
    <text evidence="11">The sequence shown here is derived from an EMBL/GenBank/DDBJ whole genome shotgun (WGS) entry which is preliminary data.</text>
</comment>
<dbReference type="InterPro" id="IPR050250">
    <property type="entry name" value="Macrolide_Exporter_MacB"/>
</dbReference>
<dbReference type="GO" id="GO:0022857">
    <property type="term" value="F:transmembrane transporter activity"/>
    <property type="evidence" value="ECO:0007669"/>
    <property type="project" value="TreeGrafter"/>
</dbReference>
<accession>A0A9D1FL06</accession>
<evidence type="ECO:0000256" key="3">
    <source>
        <dbReference type="ARBA" id="ARBA00022692"/>
    </source>
</evidence>
<keyword evidence="2" id="KW-1003">Cell membrane</keyword>
<reference evidence="11" key="2">
    <citation type="journal article" date="2021" name="PeerJ">
        <title>Extensive microbial diversity within the chicken gut microbiome revealed by metagenomics and culture.</title>
        <authorList>
            <person name="Gilroy R."/>
            <person name="Ravi A."/>
            <person name="Getino M."/>
            <person name="Pursley I."/>
            <person name="Horton D.L."/>
            <person name="Alikhan N.F."/>
            <person name="Baker D."/>
            <person name="Gharbi K."/>
            <person name="Hall N."/>
            <person name="Watson M."/>
            <person name="Adriaenssens E.M."/>
            <person name="Foster-Nyarko E."/>
            <person name="Jarju S."/>
            <person name="Secka A."/>
            <person name="Antonio M."/>
            <person name="Oren A."/>
            <person name="Chaudhuri R.R."/>
            <person name="La Ragione R."/>
            <person name="Hildebrand F."/>
            <person name="Pallen M.J."/>
        </authorList>
    </citation>
    <scope>NUCLEOTIDE SEQUENCE</scope>
    <source>
        <strain evidence="11">CHK152-2871</strain>
    </source>
</reference>
<evidence type="ECO:0000256" key="8">
    <source>
        <dbReference type="SAM" id="Phobius"/>
    </source>
</evidence>
<reference evidence="11" key="1">
    <citation type="submission" date="2020-10" db="EMBL/GenBank/DDBJ databases">
        <authorList>
            <person name="Gilroy R."/>
        </authorList>
    </citation>
    <scope>NUCLEOTIDE SEQUENCE</scope>
    <source>
        <strain evidence="11">CHK152-2871</strain>
    </source>
</reference>
<evidence type="ECO:0000313" key="11">
    <source>
        <dbReference type="EMBL" id="HIS75135.1"/>
    </source>
</evidence>
<dbReference type="EMBL" id="DVJQ01000076">
    <property type="protein sequence ID" value="HIS75135.1"/>
    <property type="molecule type" value="Genomic_DNA"/>
</dbReference>
<name>A0A9D1FL06_9BACT</name>
<feature type="transmembrane region" description="Helical" evidence="8">
    <location>
        <begin position="332"/>
        <end position="356"/>
    </location>
</feature>
<dbReference type="Proteomes" id="UP000886865">
    <property type="component" value="Unassembled WGS sequence"/>
</dbReference>
<feature type="domain" description="ABC3 transporter permease C-terminal" evidence="9">
    <location>
        <begin position="289"/>
        <end position="401"/>
    </location>
</feature>
<evidence type="ECO:0000259" key="10">
    <source>
        <dbReference type="Pfam" id="PF12704"/>
    </source>
</evidence>
<dbReference type="Pfam" id="PF02687">
    <property type="entry name" value="FtsX"/>
    <property type="match status" value="1"/>
</dbReference>
<gene>
    <name evidence="11" type="ORF">IAA86_08985</name>
</gene>
<evidence type="ECO:0000256" key="6">
    <source>
        <dbReference type="ARBA" id="ARBA00038076"/>
    </source>
</evidence>
<keyword evidence="5 8" id="KW-0472">Membrane</keyword>
<comment type="similarity">
    <text evidence="6">Belongs to the ABC-4 integral membrane protein family.</text>
</comment>
<organism evidence="11 12">
    <name type="scientific">Candidatus Galligastranaerophilus intestinavium</name>
    <dbReference type="NCBI Taxonomy" id="2840836"/>
    <lineage>
        <taxon>Bacteria</taxon>
        <taxon>Candidatus Galligastranaerophilus</taxon>
    </lineage>
</organism>